<protein>
    <submittedName>
        <fullName evidence="1">Uncharacterized protein</fullName>
    </submittedName>
</protein>
<reference evidence="1" key="2">
    <citation type="submission" date="2020-11" db="EMBL/GenBank/DDBJ databases">
        <authorList>
            <person name="McCartney M.A."/>
            <person name="Auch B."/>
            <person name="Kono T."/>
            <person name="Mallez S."/>
            <person name="Becker A."/>
            <person name="Gohl D.M."/>
            <person name="Silverstein K.A.T."/>
            <person name="Koren S."/>
            <person name="Bechman K.B."/>
            <person name="Herman A."/>
            <person name="Abrahante J.E."/>
            <person name="Garbe J."/>
        </authorList>
    </citation>
    <scope>NUCLEOTIDE SEQUENCE</scope>
    <source>
        <strain evidence="1">Duluth1</strain>
        <tissue evidence="1">Whole animal</tissue>
    </source>
</reference>
<proteinExistence type="predicted"/>
<dbReference type="Proteomes" id="UP000828390">
    <property type="component" value="Unassembled WGS sequence"/>
</dbReference>
<sequence>MSIVTTQFWPEEISPCEINFQSDDEAVDEAGVVDAIFDIDCDDFEDDSQIVGSEKLLGEVTEEDMTEDKYVVSRHCLAKLLDMLPFKHCSKVQNKYVVPVVNQYCSYLRASVAEEHRAVSIVVSEDWRMESPGYCAKYFTYTVMNQEDKTILALEIVDKRETDMKYGLMEAKGFA</sequence>
<accession>A0A9D4IWH6</accession>
<organism evidence="1 2">
    <name type="scientific">Dreissena polymorpha</name>
    <name type="common">Zebra mussel</name>
    <name type="synonym">Mytilus polymorpha</name>
    <dbReference type="NCBI Taxonomy" id="45954"/>
    <lineage>
        <taxon>Eukaryota</taxon>
        <taxon>Metazoa</taxon>
        <taxon>Spiralia</taxon>
        <taxon>Lophotrochozoa</taxon>
        <taxon>Mollusca</taxon>
        <taxon>Bivalvia</taxon>
        <taxon>Autobranchia</taxon>
        <taxon>Heteroconchia</taxon>
        <taxon>Euheterodonta</taxon>
        <taxon>Imparidentia</taxon>
        <taxon>Neoheterodontei</taxon>
        <taxon>Myida</taxon>
        <taxon>Dreissenoidea</taxon>
        <taxon>Dreissenidae</taxon>
        <taxon>Dreissena</taxon>
    </lineage>
</organism>
<keyword evidence="2" id="KW-1185">Reference proteome</keyword>
<evidence type="ECO:0000313" key="1">
    <source>
        <dbReference type="EMBL" id="KAH3790836.1"/>
    </source>
</evidence>
<dbReference type="PANTHER" id="PTHR31751">
    <property type="entry name" value="SI:CH211-108C17.2-RELATED-RELATED"/>
    <property type="match status" value="1"/>
</dbReference>
<dbReference type="EMBL" id="JAIWYP010000008">
    <property type="protein sequence ID" value="KAH3790836.1"/>
    <property type="molecule type" value="Genomic_DNA"/>
</dbReference>
<reference evidence="1" key="1">
    <citation type="journal article" date="2019" name="bioRxiv">
        <title>The Genome of the Zebra Mussel, Dreissena polymorpha: A Resource for Invasive Species Research.</title>
        <authorList>
            <person name="McCartney M.A."/>
            <person name="Auch B."/>
            <person name="Kono T."/>
            <person name="Mallez S."/>
            <person name="Zhang Y."/>
            <person name="Obille A."/>
            <person name="Becker A."/>
            <person name="Abrahante J.E."/>
            <person name="Garbe J."/>
            <person name="Badalamenti J.P."/>
            <person name="Herman A."/>
            <person name="Mangelson H."/>
            <person name="Liachko I."/>
            <person name="Sullivan S."/>
            <person name="Sone E.D."/>
            <person name="Koren S."/>
            <person name="Silverstein K.A.T."/>
            <person name="Beckman K.B."/>
            <person name="Gohl D.M."/>
        </authorList>
    </citation>
    <scope>NUCLEOTIDE SEQUENCE</scope>
    <source>
        <strain evidence="1">Duluth1</strain>
        <tissue evidence="1">Whole animal</tissue>
    </source>
</reference>
<comment type="caution">
    <text evidence="1">The sequence shown here is derived from an EMBL/GenBank/DDBJ whole genome shotgun (WGS) entry which is preliminary data.</text>
</comment>
<evidence type="ECO:0000313" key="2">
    <source>
        <dbReference type="Proteomes" id="UP000828390"/>
    </source>
</evidence>
<dbReference type="PANTHER" id="PTHR31751:SF7">
    <property type="entry name" value="THAP-TYPE DOMAIN-CONTAINING PROTEIN"/>
    <property type="match status" value="1"/>
</dbReference>
<gene>
    <name evidence="1" type="ORF">DPMN_169044</name>
</gene>
<dbReference type="AlphaFoldDB" id="A0A9D4IWH6"/>
<name>A0A9D4IWH6_DREPO</name>